<keyword evidence="8" id="KW-1185">Reference proteome</keyword>
<dbReference type="RefSeq" id="XP_030285476.1">
    <property type="nucleotide sequence ID" value="XM_030429616.1"/>
</dbReference>
<feature type="domain" description="C-type lectin" evidence="6">
    <location>
        <begin position="120"/>
        <end position="237"/>
    </location>
</feature>
<dbReference type="Pfam" id="PF00059">
    <property type="entry name" value="Lectin_C"/>
    <property type="match status" value="1"/>
</dbReference>
<evidence type="ECO:0000256" key="2">
    <source>
        <dbReference type="ARBA" id="ARBA00022734"/>
    </source>
</evidence>
<dbReference type="CDD" id="cd03593">
    <property type="entry name" value="CLECT_NK_receptors_like"/>
    <property type="match status" value="1"/>
</dbReference>
<dbReference type="PANTHER" id="PTHR46746">
    <property type="entry name" value="KILLER CELL LECTIN-LIKE RECEPTOR SUBFAMILY F MEMBER 2"/>
    <property type="match status" value="1"/>
</dbReference>
<reference evidence="7" key="3">
    <citation type="submission" date="2025-09" db="UniProtKB">
        <authorList>
            <consortium name="Ensembl"/>
        </authorList>
    </citation>
    <scope>IDENTIFICATION</scope>
</reference>
<name>A0A671VSC0_SPAAU</name>
<evidence type="ECO:0000259" key="6">
    <source>
        <dbReference type="PROSITE" id="PS50041"/>
    </source>
</evidence>
<evidence type="ECO:0000256" key="3">
    <source>
        <dbReference type="ARBA" id="ARBA00023157"/>
    </source>
</evidence>
<feature type="region of interest" description="Disordered" evidence="4">
    <location>
        <begin position="1"/>
        <end position="37"/>
    </location>
</feature>
<dbReference type="SMART" id="SM00034">
    <property type="entry name" value="CLECT"/>
    <property type="match status" value="1"/>
</dbReference>
<evidence type="ECO:0000313" key="7">
    <source>
        <dbReference type="Ensembl" id="ENSSAUP00010029828.1"/>
    </source>
</evidence>
<keyword evidence="3" id="KW-1015">Disulfide bond</keyword>
<sequence>MSKRARETDEEKGQGASKRHVDMRNQEDDAERETPADAGSRRTCRLVAVVVATTVLVIGLSLCLVLYAAPEVDQTSKTSEMQLKERLQQCQKEHRDLSLMLRTVAQDSRCRLCPDGWLWWRSRCYFFSVGLQEDRQWNESAEFCRKHNSSLAVIKDSAEMEFIQGVMREFPQFPFLWVGLTDTEQEGQWLWWDGTDIQHYMQLTVEWDADHRDCADLRGGGSLFAASCEAYGPWACQRDS</sequence>
<feature type="transmembrane region" description="Helical" evidence="5">
    <location>
        <begin position="46"/>
        <end position="69"/>
    </location>
</feature>
<dbReference type="InterPro" id="IPR001304">
    <property type="entry name" value="C-type_lectin-like"/>
</dbReference>
<keyword evidence="5" id="KW-0472">Membrane</keyword>
<evidence type="ECO:0000313" key="8">
    <source>
        <dbReference type="Proteomes" id="UP000472265"/>
    </source>
</evidence>
<dbReference type="Gene3D" id="3.10.100.10">
    <property type="entry name" value="Mannose-Binding Protein A, subunit A"/>
    <property type="match status" value="1"/>
</dbReference>
<dbReference type="OMA" id="CEAYGPW"/>
<reference evidence="7" key="2">
    <citation type="submission" date="2025-08" db="UniProtKB">
        <authorList>
            <consortium name="Ensembl"/>
        </authorList>
    </citation>
    <scope>IDENTIFICATION</scope>
</reference>
<dbReference type="GeneTree" id="ENSGT00940000154558"/>
<dbReference type="AlphaFoldDB" id="A0A671VSC0"/>
<feature type="compositionally biased region" description="Basic and acidic residues" evidence="4">
    <location>
        <begin position="1"/>
        <end position="35"/>
    </location>
</feature>
<dbReference type="PANTHER" id="PTHR46746:SF9">
    <property type="entry name" value="CD209 ANTIGEN-LIKE PROTEIN C-LIKE"/>
    <property type="match status" value="1"/>
</dbReference>
<keyword evidence="5" id="KW-0812">Transmembrane</keyword>
<evidence type="ECO:0000256" key="5">
    <source>
        <dbReference type="SAM" id="Phobius"/>
    </source>
</evidence>
<dbReference type="Proteomes" id="UP000472265">
    <property type="component" value="Chromosome 10"/>
</dbReference>
<proteinExistence type="predicted"/>
<reference evidence="7" key="1">
    <citation type="submission" date="2021-04" db="EMBL/GenBank/DDBJ databases">
        <authorList>
            <consortium name="Wellcome Sanger Institute Data Sharing"/>
        </authorList>
    </citation>
    <scope>NUCLEOTIDE SEQUENCE [LARGE SCALE GENOMIC DNA]</scope>
</reference>
<protein>
    <submittedName>
        <fullName evidence="7">CD209 antigen-like protein C</fullName>
    </submittedName>
</protein>
<accession>A0A671VSC0</accession>
<dbReference type="InterPro" id="IPR051379">
    <property type="entry name" value="C-type_Lectin_Receptor_IMM"/>
</dbReference>
<comment type="subcellular location">
    <subcellularLocation>
        <location evidence="1">Membrane</location>
        <topology evidence="1">Single-pass membrane protein</topology>
    </subcellularLocation>
</comment>
<dbReference type="GO" id="GO:0030246">
    <property type="term" value="F:carbohydrate binding"/>
    <property type="evidence" value="ECO:0007669"/>
    <property type="project" value="UniProtKB-KW"/>
</dbReference>
<dbReference type="GeneID" id="115588947"/>
<dbReference type="PROSITE" id="PS50041">
    <property type="entry name" value="C_TYPE_LECTIN_2"/>
    <property type="match status" value="1"/>
</dbReference>
<dbReference type="Ensembl" id="ENSSAUT00010031441.1">
    <property type="protein sequence ID" value="ENSSAUP00010029828.1"/>
    <property type="gene ID" value="ENSSAUG00010012821.1"/>
</dbReference>
<dbReference type="InterPro" id="IPR016186">
    <property type="entry name" value="C-type_lectin-like/link_sf"/>
</dbReference>
<dbReference type="InterPro" id="IPR033992">
    <property type="entry name" value="NKR-like_CTLD"/>
</dbReference>
<dbReference type="GO" id="GO:0016020">
    <property type="term" value="C:membrane"/>
    <property type="evidence" value="ECO:0007669"/>
    <property type="project" value="UniProtKB-SubCell"/>
</dbReference>
<organism evidence="7 8">
    <name type="scientific">Sparus aurata</name>
    <name type="common">Gilthead sea bream</name>
    <dbReference type="NCBI Taxonomy" id="8175"/>
    <lineage>
        <taxon>Eukaryota</taxon>
        <taxon>Metazoa</taxon>
        <taxon>Chordata</taxon>
        <taxon>Craniata</taxon>
        <taxon>Vertebrata</taxon>
        <taxon>Euteleostomi</taxon>
        <taxon>Actinopterygii</taxon>
        <taxon>Neopterygii</taxon>
        <taxon>Teleostei</taxon>
        <taxon>Neoteleostei</taxon>
        <taxon>Acanthomorphata</taxon>
        <taxon>Eupercaria</taxon>
        <taxon>Spariformes</taxon>
        <taxon>Sparidae</taxon>
        <taxon>Sparus</taxon>
    </lineage>
</organism>
<dbReference type="InParanoid" id="A0A671VSC0"/>
<evidence type="ECO:0000256" key="1">
    <source>
        <dbReference type="ARBA" id="ARBA00004167"/>
    </source>
</evidence>
<evidence type="ECO:0000256" key="4">
    <source>
        <dbReference type="SAM" id="MobiDB-lite"/>
    </source>
</evidence>
<gene>
    <name evidence="7" type="primary">LOC115588947</name>
</gene>
<keyword evidence="2" id="KW-0430">Lectin</keyword>
<dbReference type="OrthoDB" id="6133475at2759"/>
<dbReference type="InterPro" id="IPR016187">
    <property type="entry name" value="CTDL_fold"/>
</dbReference>
<dbReference type="SUPFAM" id="SSF56436">
    <property type="entry name" value="C-type lectin-like"/>
    <property type="match status" value="1"/>
</dbReference>
<keyword evidence="5" id="KW-1133">Transmembrane helix</keyword>